<feature type="non-terminal residue" evidence="1">
    <location>
        <position position="1"/>
    </location>
</feature>
<dbReference type="Proteomes" id="UP000029867">
    <property type="component" value="Unassembled WGS sequence"/>
</dbReference>
<proteinExistence type="predicted"/>
<organism evidence="1 2">
    <name type="scientific">Pichia kudriavzevii</name>
    <name type="common">Yeast</name>
    <name type="synonym">Issatchenkia orientalis</name>
    <dbReference type="NCBI Taxonomy" id="4909"/>
    <lineage>
        <taxon>Eukaryota</taxon>
        <taxon>Fungi</taxon>
        <taxon>Dikarya</taxon>
        <taxon>Ascomycota</taxon>
        <taxon>Saccharomycotina</taxon>
        <taxon>Pichiomycetes</taxon>
        <taxon>Pichiales</taxon>
        <taxon>Pichiaceae</taxon>
        <taxon>Pichia</taxon>
    </lineage>
</organism>
<protein>
    <submittedName>
        <fullName evidence="1">Uncharacterized protein</fullName>
    </submittedName>
</protein>
<reference evidence="2" key="1">
    <citation type="journal article" date="2014" name="Microb. Cell Fact.">
        <title>Exploiting Issatchenkia orientalis SD108 for succinic acid production.</title>
        <authorList>
            <person name="Xiao H."/>
            <person name="Shao Z."/>
            <person name="Jiang Y."/>
            <person name="Dole S."/>
            <person name="Zhao H."/>
        </authorList>
    </citation>
    <scope>NUCLEOTIDE SEQUENCE [LARGE SCALE GENOMIC DNA]</scope>
    <source>
        <strain evidence="2">SD108</strain>
    </source>
</reference>
<comment type="caution">
    <text evidence="1">The sequence shown here is derived from an EMBL/GenBank/DDBJ whole genome shotgun (WGS) entry which is preliminary data.</text>
</comment>
<dbReference type="AlphaFoldDB" id="A0A099NRS7"/>
<accession>A0A099NRS7</accession>
<dbReference type="EMBL" id="JQFK01001468">
    <property type="protein sequence ID" value="KGK34606.1"/>
    <property type="molecule type" value="Genomic_DNA"/>
</dbReference>
<evidence type="ECO:0000313" key="2">
    <source>
        <dbReference type="Proteomes" id="UP000029867"/>
    </source>
</evidence>
<name>A0A099NRS7_PICKU</name>
<gene>
    <name evidence="1" type="ORF">JL09_g6246</name>
</gene>
<sequence>RKINPTKWIGVQKRPLHPAAMSTRLLHKGKDKISTK</sequence>
<evidence type="ECO:0000313" key="1">
    <source>
        <dbReference type="EMBL" id="KGK34606.1"/>
    </source>
</evidence>
<dbReference type="HOGENOM" id="CLU_3362195_0_0_1"/>